<sequence>MLQLKTMLATFMRCNLGNGQLASFWFDSWMDCGPLISLLGDDGPRQLRIRRDARVVDATRNGQWNMPNARSELIQNFLISLTAITPPCGDRGNDQFLWRNAAGVSSRIFSAKATWEQLCDHSPLVPWSNVVWFKEAVPRFAFSSWLALRGRLPTRDRLRRWGMTVPSSCVLCNSANETHDHLFFECSFSSAIWSFFASKLISNPPTSLGAVASWLHARPVHASQPRPPDSTITKLIFQASISAIWRERNSRIFSTVSCSIQDIRKVVDRFLRDRLLSFPAPDSSSLSLLAFYFGCIPFV</sequence>
<dbReference type="Proteomes" id="UP000694251">
    <property type="component" value="Chromosome 13"/>
</dbReference>
<dbReference type="EMBL" id="JAEFBJ010000013">
    <property type="protein sequence ID" value="KAG7537122.1"/>
    <property type="molecule type" value="Genomic_DNA"/>
</dbReference>
<evidence type="ECO:0000259" key="1">
    <source>
        <dbReference type="Pfam" id="PF13966"/>
    </source>
</evidence>
<dbReference type="PANTHER" id="PTHR33116:SF78">
    <property type="entry name" value="OS12G0587133 PROTEIN"/>
    <property type="match status" value="1"/>
</dbReference>
<dbReference type="InterPro" id="IPR026960">
    <property type="entry name" value="RVT-Znf"/>
</dbReference>
<protein>
    <submittedName>
        <fullName evidence="2">Reverse transcriptase zinc-binding domain</fullName>
    </submittedName>
</protein>
<accession>A0A8T1XWH7</accession>
<keyword evidence="2" id="KW-0808">Transferase</keyword>
<dbReference type="OrthoDB" id="1748554at2759"/>
<keyword evidence="2" id="KW-0548">Nucleotidyltransferase</keyword>
<dbReference type="GO" id="GO:0003964">
    <property type="term" value="F:RNA-directed DNA polymerase activity"/>
    <property type="evidence" value="ECO:0007669"/>
    <property type="project" value="UniProtKB-KW"/>
</dbReference>
<dbReference type="AlphaFoldDB" id="A0A8T1XWH7"/>
<proteinExistence type="predicted"/>
<reference evidence="2 3" key="1">
    <citation type="submission" date="2020-12" db="EMBL/GenBank/DDBJ databases">
        <title>Concerted genomic and epigenomic changes stabilize Arabidopsis allopolyploids.</title>
        <authorList>
            <person name="Chen Z."/>
        </authorList>
    </citation>
    <scope>NUCLEOTIDE SEQUENCE [LARGE SCALE GENOMIC DNA]</scope>
    <source>
        <strain evidence="2">As9502</strain>
        <tissue evidence="2">Leaf</tissue>
    </source>
</reference>
<dbReference type="Pfam" id="PF13966">
    <property type="entry name" value="zf-RVT"/>
    <property type="match status" value="1"/>
</dbReference>
<keyword evidence="2" id="KW-0695">RNA-directed DNA polymerase</keyword>
<organism evidence="2 3">
    <name type="scientific">Arabidopsis suecica</name>
    <name type="common">Swedish thale-cress</name>
    <name type="synonym">Cardaminopsis suecica</name>
    <dbReference type="NCBI Taxonomy" id="45249"/>
    <lineage>
        <taxon>Eukaryota</taxon>
        <taxon>Viridiplantae</taxon>
        <taxon>Streptophyta</taxon>
        <taxon>Embryophyta</taxon>
        <taxon>Tracheophyta</taxon>
        <taxon>Spermatophyta</taxon>
        <taxon>Magnoliopsida</taxon>
        <taxon>eudicotyledons</taxon>
        <taxon>Gunneridae</taxon>
        <taxon>Pentapetalae</taxon>
        <taxon>rosids</taxon>
        <taxon>malvids</taxon>
        <taxon>Brassicales</taxon>
        <taxon>Brassicaceae</taxon>
        <taxon>Camelineae</taxon>
        <taxon>Arabidopsis</taxon>
    </lineage>
</organism>
<feature type="domain" description="Reverse transcriptase zinc-binding" evidence="1">
    <location>
        <begin position="109"/>
        <end position="193"/>
    </location>
</feature>
<name>A0A8T1XWH7_ARASU</name>
<gene>
    <name evidence="2" type="ORF">ISN44_As13g010450</name>
</gene>
<evidence type="ECO:0000313" key="2">
    <source>
        <dbReference type="EMBL" id="KAG7537122.1"/>
    </source>
</evidence>
<evidence type="ECO:0000313" key="3">
    <source>
        <dbReference type="Proteomes" id="UP000694251"/>
    </source>
</evidence>
<comment type="caution">
    <text evidence="2">The sequence shown here is derived from an EMBL/GenBank/DDBJ whole genome shotgun (WGS) entry which is preliminary data.</text>
</comment>
<keyword evidence="3" id="KW-1185">Reference proteome</keyword>
<dbReference type="PANTHER" id="PTHR33116">
    <property type="entry name" value="REVERSE TRANSCRIPTASE ZINC-BINDING DOMAIN-CONTAINING PROTEIN-RELATED-RELATED"/>
    <property type="match status" value="1"/>
</dbReference>